<dbReference type="SUPFAM" id="SSF46785">
    <property type="entry name" value="Winged helix' DNA-binding domain"/>
    <property type="match status" value="1"/>
</dbReference>
<dbReference type="AlphaFoldDB" id="A0A6A0B5M9"/>
<dbReference type="InterPro" id="IPR036388">
    <property type="entry name" value="WH-like_DNA-bd_sf"/>
</dbReference>
<comment type="caution">
    <text evidence="1">The sequence shown here is derived from an EMBL/GenBank/DDBJ whole genome shotgun (WGS) entry which is preliminary data.</text>
</comment>
<gene>
    <name evidence="1" type="ORF">Hs20B_02390</name>
</gene>
<dbReference type="EMBL" id="BLLH01000001">
    <property type="protein sequence ID" value="GFH39841.1"/>
    <property type="molecule type" value="Genomic_DNA"/>
</dbReference>
<reference evidence="1 2" key="1">
    <citation type="submission" date="2020-02" db="EMBL/GenBank/DDBJ databases">
        <title>Draft genome sequence of Lactococcus sp. Hs20B0-1.</title>
        <authorList>
            <person name="Noda S."/>
            <person name="Yuki M."/>
            <person name="Ohkuma M."/>
        </authorList>
    </citation>
    <scope>NUCLEOTIDE SEQUENCE [LARGE SCALE GENOMIC DNA]</scope>
    <source>
        <strain evidence="1 2">Hs20B0-1</strain>
    </source>
</reference>
<accession>A0A6A0B5M9</accession>
<dbReference type="RefSeq" id="WP_172354794.1">
    <property type="nucleotide sequence ID" value="NZ_BLLH01000001.1"/>
</dbReference>
<name>A0A6A0B5M9_9LACT</name>
<keyword evidence="2" id="KW-1185">Reference proteome</keyword>
<evidence type="ECO:0008006" key="3">
    <source>
        <dbReference type="Google" id="ProtNLM"/>
    </source>
</evidence>
<proteinExistence type="predicted"/>
<evidence type="ECO:0000313" key="1">
    <source>
        <dbReference type="EMBL" id="GFH39841.1"/>
    </source>
</evidence>
<dbReference type="Pfam" id="PF09639">
    <property type="entry name" value="YjcQ"/>
    <property type="match status" value="1"/>
</dbReference>
<evidence type="ECO:0000313" key="2">
    <source>
        <dbReference type="Proteomes" id="UP000475928"/>
    </source>
</evidence>
<sequence>MAKDDYHVIVYQILKYLYESLKNGTEIDFRLLEAGNFGIYQKYWLFIMKSMKEQGFVSGVRIIGTQGRLDIKRIEITPSGIDYLLDDNLMSKAEKAYNNVKDFIPLLPGL</sequence>
<dbReference type="Gene3D" id="1.10.10.10">
    <property type="entry name" value="Winged helix-like DNA-binding domain superfamily/Winged helix DNA-binding domain"/>
    <property type="match status" value="1"/>
</dbReference>
<dbReference type="Proteomes" id="UP000475928">
    <property type="component" value="Unassembled WGS sequence"/>
</dbReference>
<protein>
    <recommendedName>
        <fullName evidence="3">YjcQ protein</fullName>
    </recommendedName>
</protein>
<dbReference type="InterPro" id="IPR018597">
    <property type="entry name" value="Phage_Tuc2009_YjcQ"/>
</dbReference>
<dbReference type="InterPro" id="IPR036390">
    <property type="entry name" value="WH_DNA-bd_sf"/>
</dbReference>
<organism evidence="1 2">
    <name type="scientific">Pseudolactococcus insecticola</name>
    <dbReference type="NCBI Taxonomy" id="2709158"/>
    <lineage>
        <taxon>Bacteria</taxon>
        <taxon>Bacillati</taxon>
        <taxon>Bacillota</taxon>
        <taxon>Bacilli</taxon>
        <taxon>Lactobacillales</taxon>
        <taxon>Streptococcaceae</taxon>
        <taxon>Pseudolactococcus</taxon>
    </lineage>
</organism>